<name>A0A315S5W8_WILMA</name>
<dbReference type="AlphaFoldDB" id="A0A315S5W8"/>
<organism evidence="3 4">
    <name type="scientific">Williamsia marianensis</name>
    <dbReference type="NCBI Taxonomy" id="85044"/>
    <lineage>
        <taxon>Bacteria</taxon>
        <taxon>Bacillati</taxon>
        <taxon>Actinomycetota</taxon>
        <taxon>Actinomycetes</taxon>
        <taxon>Mycobacteriales</taxon>
        <taxon>Nocardiaceae</taxon>
        <taxon>Williamsia</taxon>
    </lineage>
</organism>
<feature type="transmembrane region" description="Helical" evidence="2">
    <location>
        <begin position="12"/>
        <end position="36"/>
    </location>
</feature>
<comment type="caution">
    <text evidence="3">The sequence shown here is derived from an EMBL/GenBank/DDBJ whole genome shotgun (WGS) entry which is preliminary data.</text>
</comment>
<keyword evidence="2" id="KW-0812">Transmembrane</keyword>
<dbReference type="Proteomes" id="UP000274762">
    <property type="component" value="Unassembled WGS sequence"/>
</dbReference>
<evidence type="ECO:0000256" key="2">
    <source>
        <dbReference type="SAM" id="Phobius"/>
    </source>
</evidence>
<dbReference type="EMBL" id="RBKV01000001">
    <property type="protein sequence ID" value="RKR93521.1"/>
    <property type="molecule type" value="Genomic_DNA"/>
</dbReference>
<protein>
    <submittedName>
        <fullName evidence="3">Uncharacterized protein</fullName>
    </submittedName>
</protein>
<keyword evidence="2" id="KW-1133">Transmembrane helix</keyword>
<evidence type="ECO:0000313" key="3">
    <source>
        <dbReference type="EMBL" id="RKR93521.1"/>
    </source>
</evidence>
<reference evidence="3 4" key="1">
    <citation type="submission" date="2018-10" db="EMBL/GenBank/DDBJ databases">
        <title>Sequencing the genomes of 1000 actinobacteria strains.</title>
        <authorList>
            <person name="Klenk H.-P."/>
        </authorList>
    </citation>
    <scope>NUCLEOTIDE SEQUENCE [LARGE SCALE GENOMIC DNA]</scope>
    <source>
        <strain evidence="3 4">DSM 44343</strain>
    </source>
</reference>
<keyword evidence="2" id="KW-0472">Membrane</keyword>
<gene>
    <name evidence="3" type="ORF">DFJ75_0305</name>
</gene>
<evidence type="ECO:0000313" key="4">
    <source>
        <dbReference type="Proteomes" id="UP000274762"/>
    </source>
</evidence>
<evidence type="ECO:0000256" key="1">
    <source>
        <dbReference type="SAM" id="MobiDB-lite"/>
    </source>
</evidence>
<feature type="region of interest" description="Disordered" evidence="1">
    <location>
        <begin position="40"/>
        <end position="77"/>
    </location>
</feature>
<proteinExistence type="predicted"/>
<accession>A0A315S5W8</accession>
<accession>A0A495JXD8</accession>
<dbReference type="RefSeq" id="WP_062796502.1">
    <property type="nucleotide sequence ID" value="NZ_CBCRXS010000001.1"/>
</dbReference>
<sequence>MGDNNVQYLAGHSLLLAAPAFFPALILVIVIVVIAVRDRRRGDDDGPGLDGDIEHDTIEQDGDGYVRGDGSAGDTRG</sequence>